<proteinExistence type="predicted"/>
<feature type="region of interest" description="Disordered" evidence="1">
    <location>
        <begin position="1"/>
        <end position="27"/>
    </location>
</feature>
<dbReference type="AlphaFoldDB" id="A0A382DSB7"/>
<reference evidence="2" key="1">
    <citation type="submission" date="2018-05" db="EMBL/GenBank/DDBJ databases">
        <authorList>
            <person name="Lanie J.A."/>
            <person name="Ng W.-L."/>
            <person name="Kazmierczak K.M."/>
            <person name="Andrzejewski T.M."/>
            <person name="Davidsen T.M."/>
            <person name="Wayne K.J."/>
            <person name="Tettelin H."/>
            <person name="Glass J.I."/>
            <person name="Rusch D."/>
            <person name="Podicherti R."/>
            <person name="Tsui H.-C.T."/>
            <person name="Winkler M.E."/>
        </authorList>
    </citation>
    <scope>NUCLEOTIDE SEQUENCE</scope>
</reference>
<protein>
    <submittedName>
        <fullName evidence="2">Uncharacterized protein</fullName>
    </submittedName>
</protein>
<sequence>MRSNTVEFKANDGHQFQAYQSHPNRHA</sequence>
<name>A0A382DSB7_9ZZZZ</name>
<evidence type="ECO:0000313" key="2">
    <source>
        <dbReference type="EMBL" id="SVB41145.1"/>
    </source>
</evidence>
<organism evidence="2">
    <name type="scientific">marine metagenome</name>
    <dbReference type="NCBI Taxonomy" id="408172"/>
    <lineage>
        <taxon>unclassified sequences</taxon>
        <taxon>metagenomes</taxon>
        <taxon>ecological metagenomes</taxon>
    </lineage>
</organism>
<dbReference type="EMBL" id="UINC01040782">
    <property type="protein sequence ID" value="SVB41145.1"/>
    <property type="molecule type" value="Genomic_DNA"/>
</dbReference>
<evidence type="ECO:0000256" key="1">
    <source>
        <dbReference type="SAM" id="MobiDB-lite"/>
    </source>
</evidence>
<accession>A0A382DSB7</accession>
<gene>
    <name evidence="2" type="ORF">METZ01_LOCUS193999</name>
</gene>
<feature type="compositionally biased region" description="Polar residues" evidence="1">
    <location>
        <begin position="17"/>
        <end position="27"/>
    </location>
</feature>